<dbReference type="PROSITE" id="PS51186">
    <property type="entry name" value="GNAT"/>
    <property type="match status" value="1"/>
</dbReference>
<dbReference type="Proteomes" id="UP000075025">
    <property type="component" value="Unassembled WGS sequence"/>
</dbReference>
<dbReference type="EMBL" id="LDRT01000058">
    <property type="protein sequence ID" value="KTR94252.1"/>
    <property type="molecule type" value="Genomic_DNA"/>
</dbReference>
<dbReference type="SUPFAM" id="SSF55729">
    <property type="entry name" value="Acyl-CoA N-acyltransferases (Nat)"/>
    <property type="match status" value="1"/>
</dbReference>
<dbReference type="PATRIC" id="fig|2033.6.peg.3029"/>
<dbReference type="GO" id="GO:0016747">
    <property type="term" value="F:acyltransferase activity, transferring groups other than amino-acyl groups"/>
    <property type="evidence" value="ECO:0007669"/>
    <property type="project" value="InterPro"/>
</dbReference>
<dbReference type="Pfam" id="PF02474">
    <property type="entry name" value="NodA"/>
    <property type="match status" value="1"/>
</dbReference>
<sequence length="183" mass="20220">MTYTIEVVPHAALTAHDIKTLGRLFDDEYADQFGPWNPELPYGYAPHDVHVIARSAGDLIGHVGWQRRVIAVGDSEVTIAGVGGVLISVRARGHGMGRRLMRELAASLPTTDGIEFGYLGCREEVVEFYRSCGWLRINAVERSVGRDGRTRTYDADQPMLILPVGRDASSWPDGTVDLRGRAW</sequence>
<name>A0A147EWS8_MICTE</name>
<keyword evidence="2" id="KW-0808">Transferase</keyword>
<evidence type="ECO:0000313" key="2">
    <source>
        <dbReference type="EMBL" id="KTR94252.1"/>
    </source>
</evidence>
<comment type="caution">
    <text evidence="2">The sequence shown here is derived from an EMBL/GenBank/DDBJ whole genome shotgun (WGS) entry which is preliminary data.</text>
</comment>
<feature type="domain" description="N-acetyltransferase" evidence="1">
    <location>
        <begin position="8"/>
        <end position="167"/>
    </location>
</feature>
<dbReference type="AlphaFoldDB" id="A0A147EWS8"/>
<reference evidence="2 3" key="1">
    <citation type="journal article" date="2016" name="Front. Microbiol.">
        <title>Genomic Resource of Rice Seed Associated Bacteria.</title>
        <authorList>
            <person name="Midha S."/>
            <person name="Bansal K."/>
            <person name="Sharma S."/>
            <person name="Kumar N."/>
            <person name="Patil P.P."/>
            <person name="Chaudhry V."/>
            <person name="Patil P.B."/>
        </authorList>
    </citation>
    <scope>NUCLEOTIDE SEQUENCE [LARGE SCALE GENOMIC DNA]</scope>
    <source>
        <strain evidence="2 3">NS220</strain>
    </source>
</reference>
<organism evidence="2 3">
    <name type="scientific">Microbacterium testaceum</name>
    <name type="common">Aureobacterium testaceum</name>
    <name type="synonym">Brevibacterium testaceum</name>
    <dbReference type="NCBI Taxonomy" id="2033"/>
    <lineage>
        <taxon>Bacteria</taxon>
        <taxon>Bacillati</taxon>
        <taxon>Actinomycetota</taxon>
        <taxon>Actinomycetes</taxon>
        <taxon>Micrococcales</taxon>
        <taxon>Microbacteriaceae</taxon>
        <taxon>Microbacterium</taxon>
    </lineage>
</organism>
<protein>
    <submittedName>
        <fullName evidence="2">GNAT family acetyltransferase</fullName>
    </submittedName>
</protein>
<evidence type="ECO:0000313" key="3">
    <source>
        <dbReference type="Proteomes" id="UP000075025"/>
    </source>
</evidence>
<evidence type="ECO:0000259" key="1">
    <source>
        <dbReference type="PROSITE" id="PS51186"/>
    </source>
</evidence>
<dbReference type="InterPro" id="IPR000182">
    <property type="entry name" value="GNAT_dom"/>
</dbReference>
<gene>
    <name evidence="2" type="ORF">NS220_09645</name>
</gene>
<dbReference type="RefSeq" id="WP_058623855.1">
    <property type="nucleotide sequence ID" value="NZ_LDRT01000058.1"/>
</dbReference>
<dbReference type="Gene3D" id="3.40.630.30">
    <property type="match status" value="1"/>
</dbReference>
<dbReference type="InterPro" id="IPR003484">
    <property type="entry name" value="NodA"/>
</dbReference>
<dbReference type="InterPro" id="IPR016181">
    <property type="entry name" value="Acyl_CoA_acyltransferase"/>
</dbReference>
<dbReference type="OrthoDB" id="4142102at2"/>
<dbReference type="GO" id="GO:0005829">
    <property type="term" value="C:cytosol"/>
    <property type="evidence" value="ECO:0007669"/>
    <property type="project" value="InterPro"/>
</dbReference>
<accession>A0A147EWS8</accession>
<proteinExistence type="predicted"/>